<feature type="region of interest" description="Disordered" evidence="1">
    <location>
        <begin position="230"/>
        <end position="267"/>
    </location>
</feature>
<evidence type="ECO:0000313" key="3">
    <source>
        <dbReference type="Proteomes" id="UP000008370"/>
    </source>
</evidence>
<dbReference type="OrthoDB" id="2686745at2759"/>
<dbReference type="EMBL" id="JH930481">
    <property type="protein sequence ID" value="EKM49425.1"/>
    <property type="molecule type" value="Genomic_DNA"/>
</dbReference>
<dbReference type="Proteomes" id="UP000008370">
    <property type="component" value="Unassembled WGS sequence"/>
</dbReference>
<sequence>MIAIQPPGSWAACRTVRQVSELSKAERKALKEASGSTEALAKSGYEGEDHAIPRGRLYVHAEFPLLSRYKGEWPVEYILHNSLIQSCSVLRTQARTLGKLSKQAREVSTRRKSIWQLAHVLNEKEPSVSNGPESKDEIAPPHDQALLICAEHTSEISDSHPMASGMTEDQTPRCEGSVGFSNGEPRTIGHSRPTKENSIDVDRNDTTMQALGGEDKLMHPLEEKLDVEEDVKMEDTSRSQPSINNSSVSRTADSANPNPTGPPVHGTDQPFVQNFLYDIFPPLSTPEIVCQFVHTGIVEHEDLIVCSQLSEEEIMEMLRIEVGLNALCLRIVALALKGVR</sequence>
<protein>
    <submittedName>
        <fullName evidence="2">Uncharacterized protein</fullName>
    </submittedName>
</protein>
<name>K5VRP2_PHACS</name>
<organism evidence="2 3">
    <name type="scientific">Phanerochaete carnosa (strain HHB-10118-sp)</name>
    <name type="common">White-rot fungus</name>
    <name type="synonym">Peniophora carnosa</name>
    <dbReference type="NCBI Taxonomy" id="650164"/>
    <lineage>
        <taxon>Eukaryota</taxon>
        <taxon>Fungi</taxon>
        <taxon>Dikarya</taxon>
        <taxon>Basidiomycota</taxon>
        <taxon>Agaricomycotina</taxon>
        <taxon>Agaricomycetes</taxon>
        <taxon>Polyporales</taxon>
        <taxon>Phanerochaetaceae</taxon>
        <taxon>Phanerochaete</taxon>
    </lineage>
</organism>
<reference evidence="2 3" key="1">
    <citation type="journal article" date="2012" name="BMC Genomics">
        <title>Comparative genomics of the white-rot fungi, Phanerochaete carnosa and P. chrysosporium, to elucidate the genetic basis of the distinct wood types they colonize.</title>
        <authorList>
            <person name="Suzuki H."/>
            <person name="MacDonald J."/>
            <person name="Syed K."/>
            <person name="Salamov A."/>
            <person name="Hori C."/>
            <person name="Aerts A."/>
            <person name="Henrissat B."/>
            <person name="Wiebenga A."/>
            <person name="vanKuyk P.A."/>
            <person name="Barry K."/>
            <person name="Lindquist E."/>
            <person name="LaButti K."/>
            <person name="Lapidus A."/>
            <person name="Lucas S."/>
            <person name="Coutinho P."/>
            <person name="Gong Y."/>
            <person name="Samejima M."/>
            <person name="Mahadevan R."/>
            <person name="Abou-Zaid M."/>
            <person name="de Vries R.P."/>
            <person name="Igarashi K."/>
            <person name="Yadav J.S."/>
            <person name="Grigoriev I.V."/>
            <person name="Master E.R."/>
        </authorList>
    </citation>
    <scope>NUCLEOTIDE SEQUENCE [LARGE SCALE GENOMIC DNA]</scope>
    <source>
        <strain evidence="2 3">HHB-10118-sp</strain>
    </source>
</reference>
<feature type="compositionally biased region" description="Polar residues" evidence="1">
    <location>
        <begin position="238"/>
        <end position="258"/>
    </location>
</feature>
<keyword evidence="3" id="KW-1185">Reference proteome</keyword>
<feature type="region of interest" description="Disordered" evidence="1">
    <location>
        <begin position="180"/>
        <end position="204"/>
    </location>
</feature>
<dbReference type="HOGENOM" id="CLU_816639_0_0_1"/>
<accession>K5VRP2</accession>
<dbReference type="AlphaFoldDB" id="K5VRP2"/>
<evidence type="ECO:0000256" key="1">
    <source>
        <dbReference type="SAM" id="MobiDB-lite"/>
    </source>
</evidence>
<dbReference type="KEGG" id="pco:PHACADRAFT_33477"/>
<dbReference type="GeneID" id="18919798"/>
<gene>
    <name evidence="2" type="ORF">PHACADRAFT_33477</name>
</gene>
<feature type="compositionally biased region" description="Basic and acidic residues" evidence="1">
    <location>
        <begin position="193"/>
        <end position="204"/>
    </location>
</feature>
<proteinExistence type="predicted"/>
<dbReference type="InParanoid" id="K5VRP2"/>
<dbReference type="RefSeq" id="XP_007401981.1">
    <property type="nucleotide sequence ID" value="XM_007401919.1"/>
</dbReference>
<evidence type="ECO:0000313" key="2">
    <source>
        <dbReference type="EMBL" id="EKM49425.1"/>
    </source>
</evidence>